<evidence type="ECO:0000256" key="8">
    <source>
        <dbReference type="ARBA" id="ARBA00023242"/>
    </source>
</evidence>
<dbReference type="AlphaFoldDB" id="A0A1X2IRF3"/>
<feature type="domain" description="C2H2-type" evidence="11">
    <location>
        <begin position="375"/>
        <end position="401"/>
    </location>
</feature>
<protein>
    <recommendedName>
        <fullName evidence="11">C2H2-type domain-containing protein</fullName>
    </recommendedName>
</protein>
<reference evidence="12 13" key="1">
    <citation type="submission" date="2016-07" db="EMBL/GenBank/DDBJ databases">
        <title>Pervasive Adenine N6-methylation of Active Genes in Fungi.</title>
        <authorList>
            <consortium name="DOE Joint Genome Institute"/>
            <person name="Mondo S.J."/>
            <person name="Dannebaum R.O."/>
            <person name="Kuo R.C."/>
            <person name="Labutti K."/>
            <person name="Haridas S."/>
            <person name="Kuo A."/>
            <person name="Salamov A."/>
            <person name="Ahrendt S.R."/>
            <person name="Lipzen A."/>
            <person name="Sullivan W."/>
            <person name="Andreopoulos W.B."/>
            <person name="Clum A."/>
            <person name="Lindquist E."/>
            <person name="Daum C."/>
            <person name="Ramamoorthy G.K."/>
            <person name="Gryganskyi A."/>
            <person name="Culley D."/>
            <person name="Magnuson J.K."/>
            <person name="James T.Y."/>
            <person name="O'Malley M.A."/>
            <person name="Stajich J.E."/>
            <person name="Spatafora J.W."/>
            <person name="Visel A."/>
            <person name="Grigoriev I.V."/>
        </authorList>
    </citation>
    <scope>NUCLEOTIDE SEQUENCE [LARGE SCALE GENOMIC DNA]</scope>
    <source>
        <strain evidence="12 13">NRRL 1336</strain>
    </source>
</reference>
<organism evidence="12 13">
    <name type="scientific">Absidia repens</name>
    <dbReference type="NCBI Taxonomy" id="90262"/>
    <lineage>
        <taxon>Eukaryota</taxon>
        <taxon>Fungi</taxon>
        <taxon>Fungi incertae sedis</taxon>
        <taxon>Mucoromycota</taxon>
        <taxon>Mucoromycotina</taxon>
        <taxon>Mucoromycetes</taxon>
        <taxon>Mucorales</taxon>
        <taxon>Cunninghamellaceae</taxon>
        <taxon>Absidia</taxon>
    </lineage>
</organism>
<evidence type="ECO:0000256" key="9">
    <source>
        <dbReference type="PROSITE-ProRule" id="PRU00042"/>
    </source>
</evidence>
<evidence type="ECO:0000256" key="7">
    <source>
        <dbReference type="ARBA" id="ARBA00023163"/>
    </source>
</evidence>
<evidence type="ECO:0000256" key="5">
    <source>
        <dbReference type="ARBA" id="ARBA00022833"/>
    </source>
</evidence>
<keyword evidence="13" id="KW-1185">Reference proteome</keyword>
<keyword evidence="3" id="KW-0677">Repeat</keyword>
<dbReference type="GO" id="GO:0008270">
    <property type="term" value="F:zinc ion binding"/>
    <property type="evidence" value="ECO:0007669"/>
    <property type="project" value="UniProtKB-KW"/>
</dbReference>
<feature type="domain" description="C2H2-type" evidence="11">
    <location>
        <begin position="346"/>
        <end position="374"/>
    </location>
</feature>
<dbReference type="SMART" id="SM00355">
    <property type="entry name" value="ZnF_C2H2"/>
    <property type="match status" value="3"/>
</dbReference>
<evidence type="ECO:0000256" key="3">
    <source>
        <dbReference type="ARBA" id="ARBA00022737"/>
    </source>
</evidence>
<comment type="subcellular location">
    <subcellularLocation>
        <location evidence="1">Nucleus</location>
    </subcellularLocation>
</comment>
<feature type="compositionally biased region" description="Low complexity" evidence="10">
    <location>
        <begin position="213"/>
        <end position="227"/>
    </location>
</feature>
<gene>
    <name evidence="12" type="ORF">BCR42DRAFT_369947</name>
</gene>
<keyword evidence="4 9" id="KW-0863">Zinc-finger</keyword>
<keyword evidence="6" id="KW-0805">Transcription regulation</keyword>
<evidence type="ECO:0000256" key="2">
    <source>
        <dbReference type="ARBA" id="ARBA00022723"/>
    </source>
</evidence>
<keyword evidence="7" id="KW-0804">Transcription</keyword>
<dbReference type="Gene3D" id="3.30.160.60">
    <property type="entry name" value="Classic Zinc Finger"/>
    <property type="match status" value="3"/>
</dbReference>
<evidence type="ECO:0000256" key="10">
    <source>
        <dbReference type="SAM" id="MobiDB-lite"/>
    </source>
</evidence>
<dbReference type="Proteomes" id="UP000193560">
    <property type="component" value="Unassembled WGS sequence"/>
</dbReference>
<keyword evidence="5" id="KW-0862">Zinc</keyword>
<evidence type="ECO:0000256" key="6">
    <source>
        <dbReference type="ARBA" id="ARBA00023015"/>
    </source>
</evidence>
<feature type="compositionally biased region" description="Basic and acidic residues" evidence="10">
    <location>
        <begin position="255"/>
        <end position="269"/>
    </location>
</feature>
<feature type="compositionally biased region" description="Low complexity" evidence="10">
    <location>
        <begin position="239"/>
        <end position="254"/>
    </location>
</feature>
<evidence type="ECO:0000313" key="12">
    <source>
        <dbReference type="EMBL" id="ORZ20316.1"/>
    </source>
</evidence>
<evidence type="ECO:0000259" key="11">
    <source>
        <dbReference type="PROSITE" id="PS50157"/>
    </source>
</evidence>
<dbReference type="InterPro" id="IPR036236">
    <property type="entry name" value="Znf_C2H2_sf"/>
</dbReference>
<keyword evidence="2" id="KW-0479">Metal-binding</keyword>
<dbReference type="PROSITE" id="PS00028">
    <property type="entry name" value="ZINC_FINGER_C2H2_1"/>
    <property type="match status" value="3"/>
</dbReference>
<dbReference type="PANTHER" id="PTHR24394">
    <property type="entry name" value="ZINC FINGER PROTEIN"/>
    <property type="match status" value="1"/>
</dbReference>
<comment type="caution">
    <text evidence="12">The sequence shown here is derived from an EMBL/GenBank/DDBJ whole genome shotgun (WGS) entry which is preliminary data.</text>
</comment>
<evidence type="ECO:0000256" key="1">
    <source>
        <dbReference type="ARBA" id="ARBA00004123"/>
    </source>
</evidence>
<dbReference type="SUPFAM" id="SSF57667">
    <property type="entry name" value="beta-beta-alpha zinc fingers"/>
    <property type="match status" value="2"/>
</dbReference>
<feature type="region of interest" description="Disordered" evidence="10">
    <location>
        <begin position="213"/>
        <end position="311"/>
    </location>
</feature>
<dbReference type="FunFam" id="3.30.160.60:FF:000110">
    <property type="entry name" value="Zinc finger protein-like"/>
    <property type="match status" value="1"/>
</dbReference>
<proteinExistence type="predicted"/>
<accession>A0A1X2IRF3</accession>
<feature type="domain" description="C2H2-type" evidence="11">
    <location>
        <begin position="316"/>
        <end position="343"/>
    </location>
</feature>
<evidence type="ECO:0000313" key="13">
    <source>
        <dbReference type="Proteomes" id="UP000193560"/>
    </source>
</evidence>
<keyword evidence="8" id="KW-0539">Nucleus</keyword>
<dbReference type="InterPro" id="IPR013087">
    <property type="entry name" value="Znf_C2H2_type"/>
</dbReference>
<dbReference type="STRING" id="90262.A0A1X2IRF3"/>
<dbReference type="PROSITE" id="PS50157">
    <property type="entry name" value="ZINC_FINGER_C2H2_2"/>
    <property type="match status" value="3"/>
</dbReference>
<evidence type="ECO:0000256" key="4">
    <source>
        <dbReference type="ARBA" id="ARBA00022771"/>
    </source>
</evidence>
<dbReference type="OrthoDB" id="8117402at2759"/>
<sequence length="401" mass="45044">MFSQSQQNQNLLNCLTCQEKEVTTSIENGFMDFNSWSSSYSTDAAVATPLFQHLVYEDSPVMTTPFLDSGCFSPIQTSSFSNISLHNVPQAINTPAEQHLGLEVDNISESGPIFTGNPMELLINKSKGVNSSPIPSSPSDGITTPLFGPIVSAACYDGGSAKQEYHVHQQEIDAFLQESHPFEMNPDLKDWPCFHGGDVSLFQELEGMINTTTTTASPLSPSSPSSTNNHHQVHDQQYPTTQYSPNTSPSTTTTAEKRATSRKTATSEKNKRKRINSEGQPTENHQNDDDEDGDNKNNKRQSANKTQKIDRNEKRYGCPICRRKFSRRYNLNTHIRTHNVNRIKEFECDVCGFGFDRKHDRDRHMVSVHRGERDYSCNQCAATFCRRDALARHALKSHPEF</sequence>
<dbReference type="GO" id="GO:0000981">
    <property type="term" value="F:DNA-binding transcription factor activity, RNA polymerase II-specific"/>
    <property type="evidence" value="ECO:0007669"/>
    <property type="project" value="TreeGrafter"/>
</dbReference>
<dbReference type="GO" id="GO:0003677">
    <property type="term" value="F:DNA binding"/>
    <property type="evidence" value="ECO:0007669"/>
    <property type="project" value="UniProtKB-KW"/>
</dbReference>
<dbReference type="PANTHER" id="PTHR24394:SF48">
    <property type="entry name" value="ZINC FINGER PROTEIN 771"/>
    <property type="match status" value="1"/>
</dbReference>
<dbReference type="EMBL" id="MCGE01000006">
    <property type="protein sequence ID" value="ORZ20316.1"/>
    <property type="molecule type" value="Genomic_DNA"/>
</dbReference>
<dbReference type="Pfam" id="PF00096">
    <property type="entry name" value="zf-C2H2"/>
    <property type="match status" value="2"/>
</dbReference>
<dbReference type="GO" id="GO:0005634">
    <property type="term" value="C:nucleus"/>
    <property type="evidence" value="ECO:0007669"/>
    <property type="project" value="UniProtKB-SubCell"/>
</dbReference>
<name>A0A1X2IRF3_9FUNG</name>